<dbReference type="GO" id="GO:0008270">
    <property type="term" value="F:zinc ion binding"/>
    <property type="evidence" value="ECO:0007669"/>
    <property type="project" value="TreeGrafter"/>
</dbReference>
<keyword evidence="5" id="KW-0012">Acyltransferase</keyword>
<dbReference type="PANTHER" id="PTHR12283">
    <property type="entry name" value="GLUTAMINYL-PEPTIDE CYCLOTRANSFERASE"/>
    <property type="match status" value="1"/>
</dbReference>
<comment type="similarity">
    <text evidence="2">Belongs to the glutaminyl-peptide cyclotransferase family.</text>
</comment>
<protein>
    <recommendedName>
        <fullName evidence="3">glutaminyl-peptide cyclotransferase</fullName>
        <ecNumber evidence="3">2.3.2.5</ecNumber>
    </recommendedName>
</protein>
<comment type="catalytic activity">
    <reaction evidence="1">
        <text>N-terminal L-glutaminyl-[peptide] = N-terminal 5-oxo-L-prolyl-[peptide] + NH4(+)</text>
        <dbReference type="Rhea" id="RHEA:23652"/>
        <dbReference type="Rhea" id="RHEA-COMP:11736"/>
        <dbReference type="Rhea" id="RHEA-COMP:11846"/>
        <dbReference type="ChEBI" id="CHEBI:28938"/>
        <dbReference type="ChEBI" id="CHEBI:64722"/>
        <dbReference type="ChEBI" id="CHEBI:87215"/>
        <dbReference type="EC" id="2.3.2.5"/>
    </reaction>
</comment>
<evidence type="ECO:0000313" key="7">
    <source>
        <dbReference type="Proteomes" id="UP000694427"/>
    </source>
</evidence>
<accession>A0A8C1AP17</accession>
<dbReference type="OMA" id="KLTHYPR"/>
<reference evidence="6" key="2">
    <citation type="submission" date="2025-09" db="UniProtKB">
        <authorList>
            <consortium name="Ensembl"/>
        </authorList>
    </citation>
    <scope>IDENTIFICATION</scope>
</reference>
<dbReference type="PANTHER" id="PTHR12283:SF3">
    <property type="entry name" value="GLUTAMINYL-PEPTIDE CYCLOTRANSFERASE-LIKE PROTEIN"/>
    <property type="match status" value="1"/>
</dbReference>
<evidence type="ECO:0000256" key="5">
    <source>
        <dbReference type="ARBA" id="ARBA00023315"/>
    </source>
</evidence>
<evidence type="ECO:0000256" key="1">
    <source>
        <dbReference type="ARBA" id="ARBA00000001"/>
    </source>
</evidence>
<evidence type="ECO:0000256" key="4">
    <source>
        <dbReference type="ARBA" id="ARBA00022679"/>
    </source>
</evidence>
<dbReference type="InterPro" id="IPR040234">
    <property type="entry name" value="QC/QCL"/>
</dbReference>
<proteinExistence type="inferred from homology"/>
<dbReference type="Gene3D" id="3.40.630.10">
    <property type="entry name" value="Zn peptidases"/>
    <property type="match status" value="1"/>
</dbReference>
<dbReference type="Ensembl" id="ENSCCRT00010007181.1">
    <property type="protein sequence ID" value="ENSCCRP00010006635.1"/>
    <property type="gene ID" value="ENSCCRG00010002754.1"/>
</dbReference>
<organism evidence="6 7">
    <name type="scientific">Cyprinus carpio</name>
    <name type="common">Common carp</name>
    <dbReference type="NCBI Taxonomy" id="7962"/>
    <lineage>
        <taxon>Eukaryota</taxon>
        <taxon>Metazoa</taxon>
        <taxon>Chordata</taxon>
        <taxon>Craniata</taxon>
        <taxon>Vertebrata</taxon>
        <taxon>Euteleostomi</taxon>
        <taxon>Actinopterygii</taxon>
        <taxon>Neopterygii</taxon>
        <taxon>Teleostei</taxon>
        <taxon>Ostariophysi</taxon>
        <taxon>Cypriniformes</taxon>
        <taxon>Cyprinidae</taxon>
        <taxon>Cyprininae</taxon>
        <taxon>Cyprinus</taxon>
    </lineage>
</organism>
<dbReference type="Pfam" id="PF04389">
    <property type="entry name" value="Peptidase_M28"/>
    <property type="match status" value="1"/>
</dbReference>
<dbReference type="SUPFAM" id="SSF53187">
    <property type="entry name" value="Zn-dependent exopeptidases"/>
    <property type="match status" value="1"/>
</dbReference>
<evidence type="ECO:0000313" key="6">
    <source>
        <dbReference type="Ensembl" id="ENSCCRP00010006635.1"/>
    </source>
</evidence>
<sequence length="369" mass="42096">AYCISRWYKAATVGWNCSFARCDHARMCRVRLLLLCLCVLVAMTLTLAVSLSNHQTIEYDLPPKPPDLLKDKLNHQPGKPTVAQVKWLISQVNWERLWYSHLRPILTEHQPRSRAHLFSTGFSFGGLVCRSGPFISETPRGPVSFSNVLAVLHPMAPRGLLLACHYDSQLIPSEPSDPQKVFVGVSDSAMPCAMILELSRFFSFFFLMSRVTLQLIFFDGREAFEQWSQTDSLYDSRHLADCPVFLTRRDLLVLLDLIGAPDPMFVNHFENTARWFDRLIAKRLHNLGLMSSHPKEQTYFMKDMNMGPAEDDHTPFLQRVPVLHIIATPFPSFLHMLEDTADKVHSHTVQNLTKVLVSSWLSICGSRML</sequence>
<keyword evidence="7" id="KW-1185">Reference proteome</keyword>
<dbReference type="AlphaFoldDB" id="A0A8C1GBT4"/>
<evidence type="ECO:0000256" key="3">
    <source>
        <dbReference type="ARBA" id="ARBA00012012"/>
    </source>
</evidence>
<accession>A0A8C1GBT4</accession>
<keyword evidence="4" id="KW-0808">Transferase</keyword>
<dbReference type="GO" id="GO:0016603">
    <property type="term" value="F:glutaminyl-peptide cyclotransferase activity"/>
    <property type="evidence" value="ECO:0007669"/>
    <property type="project" value="UniProtKB-EC"/>
</dbReference>
<dbReference type="Proteomes" id="UP000694427">
    <property type="component" value="Unplaced"/>
</dbReference>
<reference evidence="6" key="1">
    <citation type="submission" date="2025-08" db="UniProtKB">
        <authorList>
            <consortium name="Ensembl"/>
        </authorList>
    </citation>
    <scope>IDENTIFICATION</scope>
</reference>
<name>A0A8C1GBT4_CYPCA</name>
<evidence type="ECO:0000256" key="2">
    <source>
        <dbReference type="ARBA" id="ARBA00006014"/>
    </source>
</evidence>
<dbReference type="EC" id="2.3.2.5" evidence="3"/>
<dbReference type="InterPro" id="IPR007484">
    <property type="entry name" value="Peptidase_M28"/>
</dbReference>